<dbReference type="STRING" id="10195.A0A3M7S9W5"/>
<sequence>MELFSNFFNVRVSNYFGNLPLPKSFRDITILSAKDVLRLVPFFASLGLVGYVSYKEINDYLNRRQLEWVNKDYCKEKNKIADIISKEELEEALNASKSDKVAYCRCWKSKSFPYCDGTHAKHNTATGDNVGPLVIRK</sequence>
<dbReference type="OrthoDB" id="449252at2759"/>
<comment type="subcellular location">
    <subcellularLocation>
        <location evidence="9">Endoplasmic reticulum membrane</location>
        <topology evidence="9">Single-pass membrane protein</topology>
    </subcellularLocation>
    <subcellularLocation>
        <location evidence="1">Membrane</location>
        <topology evidence="1">Single-pass membrane protein</topology>
    </subcellularLocation>
</comment>
<comment type="similarity">
    <text evidence="9">Belongs to the CISD protein family. CISD2 subfamily.</text>
</comment>
<evidence type="ECO:0000256" key="2">
    <source>
        <dbReference type="ARBA" id="ARBA00022692"/>
    </source>
</evidence>
<dbReference type="Proteomes" id="UP000276133">
    <property type="component" value="Unassembled WGS sequence"/>
</dbReference>
<name>A0A3M7S9W5_BRAPC</name>
<keyword evidence="12" id="KW-1185">Reference proteome</keyword>
<dbReference type="EMBL" id="REGN01001790">
    <property type="protein sequence ID" value="RNA32499.1"/>
    <property type="molecule type" value="Genomic_DNA"/>
</dbReference>
<evidence type="ECO:0000256" key="7">
    <source>
        <dbReference type="ARBA" id="ARBA00023014"/>
    </source>
</evidence>
<evidence type="ECO:0000313" key="12">
    <source>
        <dbReference type="Proteomes" id="UP000276133"/>
    </source>
</evidence>
<dbReference type="FunFam" id="3.40.5.90:FF:000001">
    <property type="entry name" value="CDGSH iron-sulfur domain-containing protein 1"/>
    <property type="match status" value="1"/>
</dbReference>
<keyword evidence="3 9" id="KW-0001">2Fe-2S</keyword>
<evidence type="ECO:0000256" key="5">
    <source>
        <dbReference type="ARBA" id="ARBA00022989"/>
    </source>
</evidence>
<accession>A0A3M7S9W5</accession>
<evidence type="ECO:0000256" key="4">
    <source>
        <dbReference type="ARBA" id="ARBA00022723"/>
    </source>
</evidence>
<protein>
    <recommendedName>
        <fullName evidence="9">CDGSH iron-sulfur domain-containing protein 2 homologue</fullName>
    </recommendedName>
</protein>
<dbReference type="GO" id="GO:0005741">
    <property type="term" value="C:mitochondrial outer membrane"/>
    <property type="evidence" value="ECO:0007669"/>
    <property type="project" value="TreeGrafter"/>
</dbReference>
<evidence type="ECO:0000259" key="10">
    <source>
        <dbReference type="SMART" id="SM00704"/>
    </source>
</evidence>
<keyword evidence="8" id="KW-0472">Membrane</keyword>
<evidence type="ECO:0000313" key="11">
    <source>
        <dbReference type="EMBL" id="RNA32499.1"/>
    </source>
</evidence>
<keyword evidence="6 9" id="KW-0408">Iron</keyword>
<keyword evidence="9" id="KW-0256">Endoplasmic reticulum</keyword>
<dbReference type="GO" id="GO:0005789">
    <property type="term" value="C:endoplasmic reticulum membrane"/>
    <property type="evidence" value="ECO:0007669"/>
    <property type="project" value="UniProtKB-SubCell"/>
</dbReference>
<evidence type="ECO:0000256" key="1">
    <source>
        <dbReference type="ARBA" id="ARBA00004167"/>
    </source>
</evidence>
<dbReference type="Gene3D" id="3.40.5.90">
    <property type="entry name" value="CDGSH iron-sulfur domain, mitoNEET-type"/>
    <property type="match status" value="1"/>
</dbReference>
<keyword evidence="5" id="KW-1133">Transmembrane helix</keyword>
<dbReference type="GO" id="GO:0010506">
    <property type="term" value="P:regulation of autophagy"/>
    <property type="evidence" value="ECO:0007669"/>
    <property type="project" value="UniProtKB-UniRule"/>
</dbReference>
<dbReference type="GO" id="GO:0051537">
    <property type="term" value="F:2 iron, 2 sulfur cluster binding"/>
    <property type="evidence" value="ECO:0007669"/>
    <property type="project" value="UniProtKB-UniRule"/>
</dbReference>
<evidence type="ECO:0000256" key="6">
    <source>
        <dbReference type="ARBA" id="ARBA00023004"/>
    </source>
</evidence>
<evidence type="ECO:0000256" key="9">
    <source>
        <dbReference type="RuleBase" id="RU369084"/>
    </source>
</evidence>
<proteinExistence type="inferred from homology"/>
<keyword evidence="2" id="KW-0812">Transmembrane</keyword>
<comment type="caution">
    <text evidence="11">The sequence shown here is derived from an EMBL/GenBank/DDBJ whole genome shotgun (WGS) entry which is preliminary data.</text>
</comment>
<organism evidence="11 12">
    <name type="scientific">Brachionus plicatilis</name>
    <name type="common">Marine rotifer</name>
    <name type="synonym">Brachionus muelleri</name>
    <dbReference type="NCBI Taxonomy" id="10195"/>
    <lineage>
        <taxon>Eukaryota</taxon>
        <taxon>Metazoa</taxon>
        <taxon>Spiralia</taxon>
        <taxon>Gnathifera</taxon>
        <taxon>Rotifera</taxon>
        <taxon>Eurotatoria</taxon>
        <taxon>Monogononta</taxon>
        <taxon>Pseudotrocha</taxon>
        <taxon>Ploima</taxon>
        <taxon>Brachionidae</taxon>
        <taxon>Brachionus</taxon>
    </lineage>
</organism>
<dbReference type="SMART" id="SM00704">
    <property type="entry name" value="ZnF_CDGSH"/>
    <property type="match status" value="1"/>
</dbReference>
<keyword evidence="4 9" id="KW-0479">Metal-binding</keyword>
<reference evidence="11 12" key="1">
    <citation type="journal article" date="2018" name="Sci. Rep.">
        <title>Genomic signatures of local adaptation to the degree of environmental predictability in rotifers.</title>
        <authorList>
            <person name="Franch-Gras L."/>
            <person name="Hahn C."/>
            <person name="Garcia-Roger E.M."/>
            <person name="Carmona M.J."/>
            <person name="Serra M."/>
            <person name="Gomez A."/>
        </authorList>
    </citation>
    <scope>NUCLEOTIDE SEQUENCE [LARGE SCALE GENOMIC DNA]</scope>
    <source>
        <strain evidence="11">HYR1</strain>
    </source>
</reference>
<evidence type="ECO:0000256" key="3">
    <source>
        <dbReference type="ARBA" id="ARBA00022714"/>
    </source>
</evidence>
<dbReference type="GO" id="GO:0046872">
    <property type="term" value="F:metal ion binding"/>
    <property type="evidence" value="ECO:0007669"/>
    <property type="project" value="UniProtKB-UniRule"/>
</dbReference>
<keyword evidence="7 9" id="KW-0411">Iron-sulfur</keyword>
<comment type="cofactor">
    <cofactor evidence="9">
        <name>[2Fe-2S] cluster</name>
        <dbReference type="ChEBI" id="CHEBI:190135"/>
    </cofactor>
    <text evidence="9">Binds 1 [2Fe-2S] cluster.</text>
</comment>
<dbReference type="InterPro" id="IPR018967">
    <property type="entry name" value="FeS-contain_CDGSH-typ"/>
</dbReference>
<dbReference type="InterPro" id="IPR045131">
    <property type="entry name" value="CISD1/2"/>
</dbReference>
<evidence type="ECO:0000256" key="8">
    <source>
        <dbReference type="ARBA" id="ARBA00023136"/>
    </source>
</evidence>
<dbReference type="InterPro" id="IPR019610">
    <property type="entry name" value="FeS-contain_mitoNEET_N"/>
</dbReference>
<dbReference type="Pfam" id="PF10660">
    <property type="entry name" value="MitoNEET_N"/>
    <property type="match status" value="1"/>
</dbReference>
<dbReference type="Pfam" id="PF09360">
    <property type="entry name" value="zf-CDGSH"/>
    <property type="match status" value="1"/>
</dbReference>
<dbReference type="PANTHER" id="PTHR13680:SF5">
    <property type="entry name" value="CDGSH IRON-SULFUR DOMAIN-CONTAINING PROTEIN 1"/>
    <property type="match status" value="1"/>
</dbReference>
<dbReference type="PANTHER" id="PTHR13680">
    <property type="entry name" value="CDGSH IRON-SULFUR DOMAIN-CONTAINING PROTEIN 1"/>
    <property type="match status" value="1"/>
</dbReference>
<feature type="domain" description="Iron-binding zinc finger CDGSH type" evidence="10">
    <location>
        <begin position="82"/>
        <end position="125"/>
    </location>
</feature>
<dbReference type="InterPro" id="IPR042216">
    <property type="entry name" value="MitoNEET_CISD"/>
</dbReference>
<gene>
    <name evidence="11" type="ORF">BpHYR1_016060</name>
</gene>
<dbReference type="AlphaFoldDB" id="A0A3M7S9W5"/>